<evidence type="ECO:0000256" key="1">
    <source>
        <dbReference type="ARBA" id="ARBA00004651"/>
    </source>
</evidence>
<protein>
    <recommendedName>
        <fullName evidence="7">DUF3817 domain-containing protein</fullName>
    </recommendedName>
</protein>
<evidence type="ECO:0000256" key="4">
    <source>
        <dbReference type="ARBA" id="ARBA00022989"/>
    </source>
</evidence>
<comment type="subcellular location">
    <subcellularLocation>
        <location evidence="1">Cell membrane</location>
        <topology evidence="1">Multi-pass membrane protein</topology>
    </subcellularLocation>
</comment>
<evidence type="ECO:0000256" key="2">
    <source>
        <dbReference type="ARBA" id="ARBA00022475"/>
    </source>
</evidence>
<feature type="transmembrane region" description="Helical" evidence="6">
    <location>
        <begin position="127"/>
        <end position="150"/>
    </location>
</feature>
<dbReference type="PANTHER" id="PTHR40077">
    <property type="entry name" value="MEMBRANE PROTEIN-RELATED"/>
    <property type="match status" value="1"/>
</dbReference>
<gene>
    <name evidence="8" type="ORF">NB700_004208</name>
</gene>
<keyword evidence="9" id="KW-1185">Reference proteome</keyword>
<dbReference type="PANTHER" id="PTHR40077:SF1">
    <property type="entry name" value="MEMBRANE PROTEIN"/>
    <property type="match status" value="1"/>
</dbReference>
<proteinExistence type="predicted"/>
<organism evidence="8 9">
    <name type="scientific">Xanthomonas sacchari</name>
    <dbReference type="NCBI Taxonomy" id="56458"/>
    <lineage>
        <taxon>Bacteria</taxon>
        <taxon>Pseudomonadati</taxon>
        <taxon>Pseudomonadota</taxon>
        <taxon>Gammaproteobacteria</taxon>
        <taxon>Lysobacterales</taxon>
        <taxon>Lysobacteraceae</taxon>
        <taxon>Xanthomonas</taxon>
    </lineage>
</organism>
<dbReference type="InterPro" id="IPR023845">
    <property type="entry name" value="DUF3817_TM"/>
</dbReference>
<dbReference type="PROSITE" id="PS51257">
    <property type="entry name" value="PROKAR_LIPOPROTEIN"/>
    <property type="match status" value="1"/>
</dbReference>
<evidence type="ECO:0000259" key="7">
    <source>
        <dbReference type="Pfam" id="PF12823"/>
    </source>
</evidence>
<dbReference type="NCBIfam" id="TIGR03954">
    <property type="entry name" value="integ_memb_HG"/>
    <property type="match status" value="1"/>
</dbReference>
<comment type="caution">
    <text evidence="8">The sequence shown here is derived from an EMBL/GenBank/DDBJ whole genome shotgun (WGS) entry which is preliminary data.</text>
</comment>
<feature type="domain" description="DUF3817" evidence="7">
    <location>
        <begin position="65"/>
        <end position="152"/>
    </location>
</feature>
<keyword evidence="3 6" id="KW-0812">Transmembrane</keyword>
<evidence type="ECO:0000256" key="6">
    <source>
        <dbReference type="SAM" id="Phobius"/>
    </source>
</evidence>
<evidence type="ECO:0000256" key="5">
    <source>
        <dbReference type="ARBA" id="ARBA00023136"/>
    </source>
</evidence>
<feature type="transmembrane region" description="Helical" evidence="6">
    <location>
        <begin position="99"/>
        <end position="121"/>
    </location>
</feature>
<keyword evidence="5 6" id="KW-0472">Membrane</keyword>
<name>A0ABT3E1K8_9XANT</name>
<evidence type="ECO:0000313" key="8">
    <source>
        <dbReference type="EMBL" id="MCW0401652.1"/>
    </source>
</evidence>
<accession>A0ABT3E1K8</accession>
<evidence type="ECO:0000313" key="9">
    <source>
        <dbReference type="Proteomes" id="UP001320843"/>
    </source>
</evidence>
<keyword evidence="2" id="KW-1003">Cell membrane</keyword>
<dbReference type="Pfam" id="PF12823">
    <property type="entry name" value="DUF3817"/>
    <property type="match status" value="1"/>
</dbReference>
<dbReference type="EMBL" id="JANFWR010000058">
    <property type="protein sequence ID" value="MCW0401652.1"/>
    <property type="molecule type" value="Genomic_DNA"/>
</dbReference>
<evidence type="ECO:0000256" key="3">
    <source>
        <dbReference type="ARBA" id="ARBA00022692"/>
    </source>
</evidence>
<feature type="transmembrane region" description="Helical" evidence="6">
    <location>
        <begin position="66"/>
        <end position="87"/>
    </location>
</feature>
<keyword evidence="4 6" id="KW-1133">Transmembrane helix</keyword>
<dbReference type="Proteomes" id="UP001320843">
    <property type="component" value="Unassembled WGS sequence"/>
</dbReference>
<sequence>MMDRCAGCTCAALAVAASCLCATRKDTLYNAGASGRRRHRVAASSPSLELRVSLSSSRPLSPVGRLFAAAAVFEGLTWAGLLLGMLLKYGTQTTELGVWLFGRLHGAAFLLYVVASLLAALRLRWPWWAWALSLLAALPPLVTVPLELWFRRIGLLGAPGQRAVE</sequence>
<reference evidence="8 9" key="1">
    <citation type="submission" date="2022-06" db="EMBL/GenBank/DDBJ databases">
        <title>Dynamics of rice microbiomes reveals core vertical transmitted seed endophytes.</title>
        <authorList>
            <person name="Liao K."/>
            <person name="Zhang X."/>
        </authorList>
    </citation>
    <scope>NUCLEOTIDE SEQUENCE [LARGE SCALE GENOMIC DNA]</scope>
    <source>
        <strain evidence="8 9">YT10-10-1</strain>
    </source>
</reference>